<feature type="region of interest" description="Disordered" evidence="1">
    <location>
        <begin position="145"/>
        <end position="182"/>
    </location>
</feature>
<keyword evidence="2" id="KW-1133">Transmembrane helix</keyword>
<dbReference type="AlphaFoldDB" id="A0AAD3E2H2"/>
<sequence>MAPIPRRRSSAVISTAMPLSAVVCSCVFLATLLISADATALRGHVQVTARLGSSGASVKSGEYPLAPASSQLPLCGPINTKCLKSFLAGGQLGHDSVQTRDQHATTDSDSNLATANSGDSLGSMLHKKAAAVGAAAPIPFGASDSTVSSANTDATSPAVESLLNESRGSAAVGAGGGRGTRTAETRALSALGNPPNMSPPLSPQPFTRKRLFLLESSQPETTTPTSPPPSTSKQDMAVQPPPPPSSAQHTDTSTIPTPSPPPAIPGAATTPFSMFDWNGLLSENGDDADLPDLAAAGSAGSGGGSGGMSVSASAIAGGVLGSVFGMILLVGVVLFVFACRFQPDLPSNINNHSNNNLPRSAAHFHGAYYNACPPPTAAVIAGGGGGRFAAAAGPYSAPVAGGSGGNSGCCAYANVGARTAVAAPAPATAAAYGGVGSSCSGGGAPRSHSLRQLPTVAQGNSRSSRVTSSTTNSSFADLQRLSDVSMSNHNLNVNNHNLNVNNNNQRIQHPAAGVGRSSTGGGLGGRMNSGVCGLSGVSVLSRFSSGGVAARISPEAVSAGAGGATGATAAVPGATASTAAAAAVATVATGPRSSPRASPAAMLRLALSQLNLRQHMRKTQLPNKWSDAGAADVIPEDVNEGDGGCTAGSGGPVDPHVATAGTRSKVRSSSSAAGRQERISSSVWRGEIHEVSLLDEEEQSAAPEPTPQTAAHHPRKQQKQQQKQQRREEKQRKRQQEKLLKEQQVVQLSVQTVDMEEQRQQQQSSSWRFLRLQQQQAPRCTSLCDITIQLEPVSAAGEVESSIAGAGAAIAPASEVETLVLQAAGTDSYCRSSSHATGDGDVSASPLAPCSIVSGTHTTRTTHGERLSGDDTSLTGAPHPSSADAGIPPNLFRCPITQAVMSDPVVAADGYTYERRAILDWIGLCSQQRGRPMSPVSNLPMEHTRLIPNMSVRSGICEWQQRTSPQQQQQQGQSSRQE</sequence>
<comment type="caution">
    <text evidence="4">The sequence shown here is derived from an EMBL/GenBank/DDBJ whole genome shotgun (WGS) entry which is preliminary data.</text>
</comment>
<feature type="region of interest" description="Disordered" evidence="1">
    <location>
        <begin position="454"/>
        <end position="473"/>
    </location>
</feature>
<dbReference type="Proteomes" id="UP001054857">
    <property type="component" value="Unassembled WGS sequence"/>
</dbReference>
<dbReference type="EMBL" id="BMAR01000065">
    <property type="protein sequence ID" value="GFR52511.1"/>
    <property type="molecule type" value="Genomic_DNA"/>
</dbReference>
<dbReference type="Pfam" id="PF04564">
    <property type="entry name" value="U-box"/>
    <property type="match status" value="1"/>
</dbReference>
<dbReference type="InterPro" id="IPR003613">
    <property type="entry name" value="Ubox_domain"/>
</dbReference>
<feature type="transmembrane region" description="Helical" evidence="2">
    <location>
        <begin position="315"/>
        <end position="338"/>
    </location>
</feature>
<feature type="domain" description="U-box" evidence="3">
    <location>
        <begin position="887"/>
        <end position="966"/>
    </location>
</feature>
<feature type="compositionally biased region" description="Polar residues" evidence="1">
    <location>
        <begin position="667"/>
        <end position="681"/>
    </location>
</feature>
<organism evidence="4 5">
    <name type="scientific">Astrephomene gubernaculifera</name>
    <dbReference type="NCBI Taxonomy" id="47775"/>
    <lineage>
        <taxon>Eukaryota</taxon>
        <taxon>Viridiplantae</taxon>
        <taxon>Chlorophyta</taxon>
        <taxon>core chlorophytes</taxon>
        <taxon>Chlorophyceae</taxon>
        <taxon>CS clade</taxon>
        <taxon>Chlamydomonadales</taxon>
        <taxon>Astrephomenaceae</taxon>
        <taxon>Astrephomene</taxon>
    </lineage>
</organism>
<feature type="region of interest" description="Disordered" evidence="1">
    <location>
        <begin position="97"/>
        <end position="117"/>
    </location>
</feature>
<evidence type="ECO:0000259" key="3">
    <source>
        <dbReference type="PROSITE" id="PS51698"/>
    </source>
</evidence>
<dbReference type="Gene3D" id="3.30.40.10">
    <property type="entry name" value="Zinc/RING finger domain, C3HC4 (zinc finger)"/>
    <property type="match status" value="1"/>
</dbReference>
<dbReference type="SMART" id="SM00504">
    <property type="entry name" value="Ubox"/>
    <property type="match status" value="1"/>
</dbReference>
<gene>
    <name evidence="4" type="ORF">Agub_g15086</name>
</gene>
<dbReference type="GO" id="GO:0016567">
    <property type="term" value="P:protein ubiquitination"/>
    <property type="evidence" value="ECO:0007669"/>
    <property type="project" value="InterPro"/>
</dbReference>
<evidence type="ECO:0000256" key="1">
    <source>
        <dbReference type="SAM" id="MobiDB-lite"/>
    </source>
</evidence>
<evidence type="ECO:0000256" key="2">
    <source>
        <dbReference type="SAM" id="Phobius"/>
    </source>
</evidence>
<feature type="compositionally biased region" description="Low complexity" evidence="1">
    <location>
        <begin position="460"/>
        <end position="473"/>
    </location>
</feature>
<feature type="compositionally biased region" description="Basic and acidic residues" evidence="1">
    <location>
        <begin position="97"/>
        <end position="106"/>
    </location>
</feature>
<feature type="compositionally biased region" description="Polar residues" evidence="1">
    <location>
        <begin position="107"/>
        <end position="117"/>
    </location>
</feature>
<proteinExistence type="predicted"/>
<feature type="region of interest" description="Disordered" evidence="1">
    <location>
        <begin position="693"/>
        <end position="739"/>
    </location>
</feature>
<reference evidence="4 5" key="1">
    <citation type="journal article" date="2021" name="Sci. Rep.">
        <title>Genome sequencing of the multicellular alga Astrephomene provides insights into convergent evolution of germ-soma differentiation.</title>
        <authorList>
            <person name="Yamashita S."/>
            <person name="Yamamoto K."/>
            <person name="Matsuzaki R."/>
            <person name="Suzuki S."/>
            <person name="Yamaguchi H."/>
            <person name="Hirooka S."/>
            <person name="Minakuchi Y."/>
            <person name="Miyagishima S."/>
            <person name="Kawachi M."/>
            <person name="Toyoda A."/>
            <person name="Nozaki H."/>
        </authorList>
    </citation>
    <scope>NUCLEOTIDE SEQUENCE [LARGE SCALE GENOMIC DNA]</scope>
    <source>
        <strain evidence="4 5">NIES-4017</strain>
    </source>
</reference>
<accession>A0AAD3E2H2</accession>
<keyword evidence="2" id="KW-0812">Transmembrane</keyword>
<dbReference type="PANTHER" id="PTHR46573">
    <property type="entry name" value="WD REPEAT, SAM AND U-BOX DOMAIN-CONTAINING PROTEIN 1"/>
    <property type="match status" value="1"/>
</dbReference>
<dbReference type="CDD" id="cd16655">
    <property type="entry name" value="RING-Ubox_WDSUB1-like"/>
    <property type="match status" value="1"/>
</dbReference>
<dbReference type="PROSITE" id="PS51698">
    <property type="entry name" value="U_BOX"/>
    <property type="match status" value="1"/>
</dbReference>
<dbReference type="PROSITE" id="PS51257">
    <property type="entry name" value="PROKAR_LIPOPROTEIN"/>
    <property type="match status" value="1"/>
</dbReference>
<dbReference type="InterPro" id="IPR052085">
    <property type="entry name" value="WD-SAM-U-box"/>
</dbReference>
<keyword evidence="2" id="KW-0472">Membrane</keyword>
<dbReference type="InterPro" id="IPR013083">
    <property type="entry name" value="Znf_RING/FYVE/PHD"/>
</dbReference>
<feature type="compositionally biased region" description="Polar residues" evidence="1">
    <location>
        <begin position="145"/>
        <end position="155"/>
    </location>
</feature>
<feature type="compositionally biased region" description="Low complexity" evidence="1">
    <location>
        <begin position="960"/>
        <end position="978"/>
    </location>
</feature>
<feature type="compositionally biased region" description="Basic and acidic residues" evidence="1">
    <location>
        <begin position="725"/>
        <end position="739"/>
    </location>
</feature>
<evidence type="ECO:0000313" key="4">
    <source>
        <dbReference type="EMBL" id="GFR52511.1"/>
    </source>
</evidence>
<feature type="region of interest" description="Disordered" evidence="1">
    <location>
        <begin position="854"/>
        <end position="888"/>
    </location>
</feature>
<keyword evidence="5" id="KW-1185">Reference proteome</keyword>
<dbReference type="GO" id="GO:0004842">
    <property type="term" value="F:ubiquitin-protein transferase activity"/>
    <property type="evidence" value="ECO:0007669"/>
    <property type="project" value="InterPro"/>
</dbReference>
<protein>
    <recommendedName>
        <fullName evidence="3">U-box domain-containing protein</fullName>
    </recommendedName>
</protein>
<dbReference type="SUPFAM" id="SSF57850">
    <property type="entry name" value="RING/U-box"/>
    <property type="match status" value="1"/>
</dbReference>
<feature type="compositionally biased region" description="Gly residues" evidence="1">
    <location>
        <begin position="641"/>
        <end position="651"/>
    </location>
</feature>
<feature type="region of interest" description="Disordered" evidence="1">
    <location>
        <begin position="634"/>
        <end position="681"/>
    </location>
</feature>
<dbReference type="PANTHER" id="PTHR46573:SF1">
    <property type="entry name" value="WD REPEAT, SAM AND U-BOX DOMAIN-CONTAINING PROTEIN 1"/>
    <property type="match status" value="1"/>
</dbReference>
<feature type="region of interest" description="Disordered" evidence="1">
    <location>
        <begin position="959"/>
        <end position="978"/>
    </location>
</feature>
<feature type="region of interest" description="Disordered" evidence="1">
    <location>
        <begin position="218"/>
        <end position="269"/>
    </location>
</feature>
<name>A0AAD3E2H2_9CHLO</name>
<evidence type="ECO:0000313" key="5">
    <source>
        <dbReference type="Proteomes" id="UP001054857"/>
    </source>
</evidence>